<gene>
    <name evidence="7" type="ORF">MKW98_029526</name>
</gene>
<sequence length="157" mass="17672">MAAAPAPAKMITSKSSVEQTFVIEETVALQSKALEYMIAENETEDYVFPLPNVTGSILAKVIEYCRKHAEVETSDADKQIWDAQFVDAGTNTKLLTDLIMAANFLNIMGLIDLASQTVADMIRGKTPEQVRQIFNIFEDFTPEEDAQFRRENQWAFE</sequence>
<dbReference type="EMBL" id="JAJJMB010010520">
    <property type="protein sequence ID" value="KAI3908225.1"/>
    <property type="molecule type" value="Genomic_DNA"/>
</dbReference>
<accession>A0AAD4XFN9</accession>
<dbReference type="Pfam" id="PF01466">
    <property type="entry name" value="Skp1"/>
    <property type="match status" value="1"/>
</dbReference>
<dbReference type="InterPro" id="IPR016072">
    <property type="entry name" value="Skp1_comp_dimer"/>
</dbReference>
<dbReference type="Proteomes" id="UP001202328">
    <property type="component" value="Unassembled WGS sequence"/>
</dbReference>
<reference evidence="7" key="1">
    <citation type="submission" date="2022-04" db="EMBL/GenBank/DDBJ databases">
        <title>A functionally conserved STORR gene fusion in Papaver species that diverged 16.8 million years ago.</title>
        <authorList>
            <person name="Catania T."/>
        </authorList>
    </citation>
    <scope>NUCLEOTIDE SEQUENCE</scope>
    <source>
        <strain evidence="7">S-188037</strain>
    </source>
</reference>
<evidence type="ECO:0000256" key="4">
    <source>
        <dbReference type="PIRNR" id="PIRNR028729"/>
    </source>
</evidence>
<evidence type="ECO:0000256" key="2">
    <source>
        <dbReference type="ARBA" id="ARBA00009993"/>
    </source>
</evidence>
<evidence type="ECO:0000256" key="3">
    <source>
        <dbReference type="ARBA" id="ARBA00022786"/>
    </source>
</evidence>
<evidence type="ECO:0000313" key="7">
    <source>
        <dbReference type="EMBL" id="KAI3908225.1"/>
    </source>
</evidence>
<dbReference type="PIRSF" id="PIRSF028729">
    <property type="entry name" value="E3_ubiquit_lig_SCF_Skp"/>
    <property type="match status" value="1"/>
</dbReference>
<dbReference type="CDD" id="cd18322">
    <property type="entry name" value="BTB_POZ_SKP1"/>
    <property type="match status" value="1"/>
</dbReference>
<name>A0AAD4XFN9_9MAGN</name>
<proteinExistence type="inferred from homology"/>
<dbReference type="GO" id="GO:0016567">
    <property type="term" value="P:protein ubiquitination"/>
    <property type="evidence" value="ECO:0007669"/>
    <property type="project" value="UniProtKB-UniRule"/>
</dbReference>
<dbReference type="PANTHER" id="PTHR11165">
    <property type="entry name" value="SKP1"/>
    <property type="match status" value="1"/>
</dbReference>
<feature type="domain" description="SKP1 component POZ" evidence="6">
    <location>
        <begin position="9"/>
        <end position="69"/>
    </location>
</feature>
<dbReference type="SUPFAM" id="SSF54695">
    <property type="entry name" value="POZ domain"/>
    <property type="match status" value="1"/>
</dbReference>
<keyword evidence="3 4" id="KW-0833">Ubl conjugation pathway</keyword>
<evidence type="ECO:0000259" key="6">
    <source>
        <dbReference type="Pfam" id="PF03931"/>
    </source>
</evidence>
<comment type="caution">
    <text evidence="7">The sequence shown here is derived from an EMBL/GenBank/DDBJ whole genome shotgun (WGS) entry which is preliminary data.</text>
</comment>
<evidence type="ECO:0000313" key="8">
    <source>
        <dbReference type="Proteomes" id="UP001202328"/>
    </source>
</evidence>
<evidence type="ECO:0000259" key="5">
    <source>
        <dbReference type="Pfam" id="PF01466"/>
    </source>
</evidence>
<dbReference type="AlphaFoldDB" id="A0AAD4XFN9"/>
<dbReference type="GO" id="GO:0009867">
    <property type="term" value="P:jasmonic acid mediated signaling pathway"/>
    <property type="evidence" value="ECO:0007669"/>
    <property type="project" value="UniProtKB-ARBA"/>
</dbReference>
<dbReference type="InterPro" id="IPR036296">
    <property type="entry name" value="SKP1-like_dim_sf"/>
</dbReference>
<dbReference type="SMART" id="SM00512">
    <property type="entry name" value="Skp1"/>
    <property type="match status" value="1"/>
</dbReference>
<dbReference type="InterPro" id="IPR016897">
    <property type="entry name" value="SKP1"/>
</dbReference>
<comment type="function">
    <text evidence="4">Involved in ubiquitination and subsequent proteasomal degradation of target proteins. Together with CUL1, RBX1 and a F-box protein, it forms a SCF E3 ubiquitin ligase complex. The functional specificity of this complex depends on the type of F-box protein. In the SCF complex, it serves as an adapter that links the F-box protein to CUL1.</text>
</comment>
<keyword evidence="8" id="KW-1185">Reference proteome</keyword>
<comment type="pathway">
    <text evidence="1 4">Protein modification; protein ubiquitination.</text>
</comment>
<dbReference type="SUPFAM" id="SSF81382">
    <property type="entry name" value="Skp1 dimerisation domain-like"/>
    <property type="match status" value="1"/>
</dbReference>
<protein>
    <recommendedName>
        <fullName evidence="4">SKP1-like protein</fullName>
    </recommendedName>
</protein>
<feature type="domain" description="SKP1 component dimerisation" evidence="5">
    <location>
        <begin position="109"/>
        <end position="155"/>
    </location>
</feature>
<organism evidence="7 8">
    <name type="scientific">Papaver atlanticum</name>
    <dbReference type="NCBI Taxonomy" id="357466"/>
    <lineage>
        <taxon>Eukaryota</taxon>
        <taxon>Viridiplantae</taxon>
        <taxon>Streptophyta</taxon>
        <taxon>Embryophyta</taxon>
        <taxon>Tracheophyta</taxon>
        <taxon>Spermatophyta</taxon>
        <taxon>Magnoliopsida</taxon>
        <taxon>Ranunculales</taxon>
        <taxon>Papaveraceae</taxon>
        <taxon>Papaveroideae</taxon>
        <taxon>Papaver</taxon>
    </lineage>
</organism>
<dbReference type="InterPro" id="IPR016073">
    <property type="entry name" value="Skp1_comp_POZ"/>
</dbReference>
<dbReference type="GO" id="GO:0006511">
    <property type="term" value="P:ubiquitin-dependent protein catabolic process"/>
    <property type="evidence" value="ECO:0007669"/>
    <property type="project" value="InterPro"/>
</dbReference>
<dbReference type="InterPro" id="IPR011333">
    <property type="entry name" value="SKP1/BTB/POZ_sf"/>
</dbReference>
<evidence type="ECO:0000256" key="1">
    <source>
        <dbReference type="ARBA" id="ARBA00004906"/>
    </source>
</evidence>
<comment type="similarity">
    <text evidence="2 4">Belongs to the SKP1 family.</text>
</comment>
<dbReference type="Gene3D" id="3.30.710.10">
    <property type="entry name" value="Potassium Channel Kv1.1, Chain A"/>
    <property type="match status" value="1"/>
</dbReference>
<comment type="subunit">
    <text evidence="4">Part of a SCF (SKP1-cullin-F-box) protein ligase complex.</text>
</comment>
<dbReference type="Pfam" id="PF03931">
    <property type="entry name" value="Skp1_POZ"/>
    <property type="match status" value="1"/>
</dbReference>
<dbReference type="InterPro" id="IPR001232">
    <property type="entry name" value="SKP1-like"/>
</dbReference>
<dbReference type="FunFam" id="3.30.710.10:FF:000026">
    <property type="entry name" value="E3 ubiquitin ligase complex SCF subunit"/>
    <property type="match status" value="1"/>
</dbReference>